<dbReference type="Proteomes" id="UP001497516">
    <property type="component" value="Chromosome 8"/>
</dbReference>
<feature type="region of interest" description="Disordered" evidence="1">
    <location>
        <begin position="24"/>
        <end position="92"/>
    </location>
</feature>
<evidence type="ECO:0000259" key="2">
    <source>
        <dbReference type="Pfam" id="PF03732"/>
    </source>
</evidence>
<evidence type="ECO:0000313" key="3">
    <source>
        <dbReference type="EMBL" id="CAL1406708.1"/>
    </source>
</evidence>
<protein>
    <recommendedName>
        <fullName evidence="2">Retrotransposon gag domain-containing protein</fullName>
    </recommendedName>
</protein>
<dbReference type="EMBL" id="OZ034821">
    <property type="protein sequence ID" value="CAL1406708.1"/>
    <property type="molecule type" value="Genomic_DNA"/>
</dbReference>
<sequence length="697" mass="78163">MTRSQSGGLLPLNPEIDRTCRQLRRQQRARLATEERIDGHLSSDSEEEPGMDGDYNQHQGNPQQVPPVNQVLGNNPIPQDHGAHHPPQPGPTLEYYYTPRIADIRPVILYPPIPANNFEIKPCWIQLITSSIQFHGLKDEEARVHLSHFLQLTNGFKLNGVPDDAIRLHLFPHSLAGNAKRWLETQPPLSITSWEDLADKFVHRYYPASKTIEIQREITHFRQDPDESLRDAWERYMGYFWQCPHHGFSDAFTVGNFYSALSSDSQRVIESLCPGGDVLTKTPPELNQMINTLAARDHSWGQSSRGRHSRDRGMHAMETRSGLEQQVAELVQTLKQPNSLIPGRGMATPSVSQCQWCESSSHLVEDCQAMRESTTPQEQLDFIANAQRLDPYSNTYNEGWRQHPNFSWGSNTTKPPGFPAPAGGFQQRQPYQPRQGPVPQQQPYQPRQGPVPQQQPYQPRQGQPFQQPQRQFAEPAAAPAPDTQMTKLENILASFMTSTQATITRLDQSVASLEAGQRNQGAILQDLQTQVGILARQNTTRAPGTLPATTVLNPRDPHQLQQLDAITTRSGKTTSAAPAQPSRDDPLPASTLPADTADVGEDTTTPAPKPQPVVKEHVPQLPFPTRLHKDRLETEFAKFMAMLKQVNISMPFVEALSKMPKYAKFMKDLLTNKKKLGDLSTVMLSEECSAILQNKLP</sequence>
<reference evidence="3 4" key="1">
    <citation type="submission" date="2024-04" db="EMBL/GenBank/DDBJ databases">
        <authorList>
            <person name="Fracassetti M."/>
        </authorList>
    </citation>
    <scope>NUCLEOTIDE SEQUENCE [LARGE SCALE GENOMIC DNA]</scope>
</reference>
<feature type="compositionally biased region" description="Polar residues" evidence="1">
    <location>
        <begin position="568"/>
        <end position="577"/>
    </location>
</feature>
<dbReference type="AlphaFoldDB" id="A0AAV2GA40"/>
<dbReference type="PANTHER" id="PTHR33223:SF11">
    <property type="entry name" value="ELEMENT PROTEIN, PUTATIVE-RELATED"/>
    <property type="match status" value="1"/>
</dbReference>
<organism evidence="3 4">
    <name type="scientific">Linum trigynum</name>
    <dbReference type="NCBI Taxonomy" id="586398"/>
    <lineage>
        <taxon>Eukaryota</taxon>
        <taxon>Viridiplantae</taxon>
        <taxon>Streptophyta</taxon>
        <taxon>Embryophyta</taxon>
        <taxon>Tracheophyta</taxon>
        <taxon>Spermatophyta</taxon>
        <taxon>Magnoliopsida</taxon>
        <taxon>eudicotyledons</taxon>
        <taxon>Gunneridae</taxon>
        <taxon>Pentapetalae</taxon>
        <taxon>rosids</taxon>
        <taxon>fabids</taxon>
        <taxon>Malpighiales</taxon>
        <taxon>Linaceae</taxon>
        <taxon>Linum</taxon>
    </lineage>
</organism>
<feature type="compositionally biased region" description="Low complexity" evidence="1">
    <location>
        <begin position="56"/>
        <end position="76"/>
    </location>
</feature>
<gene>
    <name evidence="3" type="ORF">LTRI10_LOCUS46416</name>
</gene>
<proteinExistence type="predicted"/>
<accession>A0AAV2GA40</accession>
<name>A0AAV2GA40_9ROSI</name>
<feature type="region of interest" description="Disordered" evidence="1">
    <location>
        <begin position="403"/>
        <end position="481"/>
    </location>
</feature>
<dbReference type="InterPro" id="IPR005162">
    <property type="entry name" value="Retrotrans_gag_dom"/>
</dbReference>
<feature type="compositionally biased region" description="Polar residues" evidence="1">
    <location>
        <begin position="404"/>
        <end position="414"/>
    </location>
</feature>
<feature type="compositionally biased region" description="Basic and acidic residues" evidence="1">
    <location>
        <begin position="31"/>
        <end position="43"/>
    </location>
</feature>
<dbReference type="Pfam" id="PF03732">
    <property type="entry name" value="Retrotrans_gag"/>
    <property type="match status" value="1"/>
</dbReference>
<dbReference type="PANTHER" id="PTHR33223">
    <property type="entry name" value="CCHC-TYPE DOMAIN-CONTAINING PROTEIN"/>
    <property type="match status" value="1"/>
</dbReference>
<feature type="domain" description="Retrotransposon gag" evidence="2">
    <location>
        <begin position="170"/>
        <end position="261"/>
    </location>
</feature>
<feature type="region of interest" description="Disordered" evidence="1">
    <location>
        <begin position="568"/>
        <end position="615"/>
    </location>
</feature>
<feature type="compositionally biased region" description="Low complexity" evidence="1">
    <location>
        <begin position="420"/>
        <end position="472"/>
    </location>
</feature>
<keyword evidence="4" id="KW-1185">Reference proteome</keyword>
<evidence type="ECO:0000313" key="4">
    <source>
        <dbReference type="Proteomes" id="UP001497516"/>
    </source>
</evidence>
<evidence type="ECO:0000256" key="1">
    <source>
        <dbReference type="SAM" id="MobiDB-lite"/>
    </source>
</evidence>